<feature type="domain" description="Reverse transcriptase" evidence="1">
    <location>
        <begin position="2"/>
        <end position="145"/>
    </location>
</feature>
<evidence type="ECO:0000259" key="1">
    <source>
        <dbReference type="Pfam" id="PF00078"/>
    </source>
</evidence>
<evidence type="ECO:0000313" key="3">
    <source>
        <dbReference type="Proteomes" id="UP001166052"/>
    </source>
</evidence>
<keyword evidence="3" id="KW-1185">Reference proteome</keyword>
<dbReference type="EMBL" id="JAAWVN010015704">
    <property type="protein sequence ID" value="MBN3292183.1"/>
    <property type="molecule type" value="Genomic_DNA"/>
</dbReference>
<dbReference type="PANTHER" id="PTHR31635">
    <property type="entry name" value="REVERSE TRANSCRIPTASE DOMAIN-CONTAINING PROTEIN-RELATED"/>
    <property type="match status" value="1"/>
</dbReference>
<sequence length="425" mass="48367">MQAFGFGDRFVKYIQLLYSDISGVVKVNGGLCEPFDVRRGVRQGCPLSGMLYVLALEPFLVKLRGVLTGLSIPCCTAEPVKVSAYADVIIIVIKNQEDVDILLQCQRSFEIISSAKINWGKSSAILVGKWTGLKPRQLVGGLQWSSGGLLYLGVFLGDEHFIRKNWDGVLQKVKDRLARWRWILPQLSYRGRMLIINNLIASGLWHKCICLEPPAQLLQNIQEVLINFFWDGLHWLRRSVLFQPLDEGGQCIIDVFGRVAAFRLQTLQELLYPSEHQPWMDFAQHFFDHIENLKFGKTLLLCQVNKFDMSDILDFYKSLCRAWQMVTIKGDEDSLSLFWVLEEPIVNNVKYSSSVGLSQTFINHLKHGVCTKLKHVIDCEKFCWKNAKEIAHQIGVRSVRVEQTFLTQVKASLSAESSALLTDVQ</sequence>
<name>A0ABS2Z247_POLSE</name>
<reference evidence="2" key="1">
    <citation type="journal article" date="2021" name="Cell">
        <title>Tracing the genetic footprints of vertebrate landing in non-teleost ray-finned fishes.</title>
        <authorList>
            <person name="Bi X."/>
            <person name="Wang K."/>
            <person name="Yang L."/>
            <person name="Pan H."/>
            <person name="Jiang H."/>
            <person name="Wei Q."/>
            <person name="Fang M."/>
            <person name="Yu H."/>
            <person name="Zhu C."/>
            <person name="Cai Y."/>
            <person name="He Y."/>
            <person name="Gan X."/>
            <person name="Zeng H."/>
            <person name="Yu D."/>
            <person name="Zhu Y."/>
            <person name="Jiang H."/>
            <person name="Qiu Q."/>
            <person name="Yang H."/>
            <person name="Zhang Y.E."/>
            <person name="Wang W."/>
            <person name="Zhu M."/>
            <person name="He S."/>
            <person name="Zhang G."/>
        </authorList>
    </citation>
    <scope>NUCLEOTIDE SEQUENCE</scope>
    <source>
        <strain evidence="2">Bchr_001</strain>
    </source>
</reference>
<proteinExistence type="predicted"/>
<dbReference type="Proteomes" id="UP001166052">
    <property type="component" value="Unassembled WGS sequence"/>
</dbReference>
<dbReference type="PANTHER" id="PTHR31635:SF196">
    <property type="entry name" value="REVERSE TRANSCRIPTASE DOMAIN-CONTAINING PROTEIN-RELATED"/>
    <property type="match status" value="1"/>
</dbReference>
<feature type="non-terminal residue" evidence="2">
    <location>
        <position position="1"/>
    </location>
</feature>
<protein>
    <submittedName>
        <fullName evidence="2">YTX2 protein</fullName>
    </submittedName>
</protein>
<evidence type="ECO:0000313" key="2">
    <source>
        <dbReference type="EMBL" id="MBN3292183.1"/>
    </source>
</evidence>
<accession>A0ABS2Z247</accession>
<gene>
    <name evidence="2" type="primary">Ytx2_0</name>
    <name evidence="2" type="ORF">GTO92_0014266</name>
</gene>
<feature type="non-terminal residue" evidence="2">
    <location>
        <position position="425"/>
    </location>
</feature>
<organism evidence="2 3">
    <name type="scientific">Polypterus senegalus</name>
    <name type="common">Senegal bichir</name>
    <dbReference type="NCBI Taxonomy" id="55291"/>
    <lineage>
        <taxon>Eukaryota</taxon>
        <taxon>Metazoa</taxon>
        <taxon>Chordata</taxon>
        <taxon>Craniata</taxon>
        <taxon>Vertebrata</taxon>
        <taxon>Euteleostomi</taxon>
        <taxon>Actinopterygii</taxon>
        <taxon>Polypteriformes</taxon>
        <taxon>Polypteridae</taxon>
        <taxon>Polypterus</taxon>
    </lineage>
</organism>
<dbReference type="InterPro" id="IPR000477">
    <property type="entry name" value="RT_dom"/>
</dbReference>
<comment type="caution">
    <text evidence="2">The sequence shown here is derived from an EMBL/GenBank/DDBJ whole genome shotgun (WGS) entry which is preliminary data.</text>
</comment>
<dbReference type="Pfam" id="PF00078">
    <property type="entry name" value="RVT_1"/>
    <property type="match status" value="1"/>
</dbReference>